<accession>A0A565BTW0</accession>
<dbReference type="Proteomes" id="UP000489600">
    <property type="component" value="Unassembled WGS sequence"/>
</dbReference>
<protein>
    <submittedName>
        <fullName evidence="1">Uncharacterized protein</fullName>
    </submittedName>
</protein>
<dbReference type="AlphaFoldDB" id="A0A565BTW0"/>
<organism evidence="1 2">
    <name type="scientific">Arabis nemorensis</name>
    <dbReference type="NCBI Taxonomy" id="586526"/>
    <lineage>
        <taxon>Eukaryota</taxon>
        <taxon>Viridiplantae</taxon>
        <taxon>Streptophyta</taxon>
        <taxon>Embryophyta</taxon>
        <taxon>Tracheophyta</taxon>
        <taxon>Spermatophyta</taxon>
        <taxon>Magnoliopsida</taxon>
        <taxon>eudicotyledons</taxon>
        <taxon>Gunneridae</taxon>
        <taxon>Pentapetalae</taxon>
        <taxon>rosids</taxon>
        <taxon>malvids</taxon>
        <taxon>Brassicales</taxon>
        <taxon>Brassicaceae</taxon>
        <taxon>Arabideae</taxon>
        <taxon>Arabis</taxon>
    </lineage>
</organism>
<reference evidence="1" key="1">
    <citation type="submission" date="2019-07" db="EMBL/GenBank/DDBJ databases">
        <authorList>
            <person name="Dittberner H."/>
        </authorList>
    </citation>
    <scope>NUCLEOTIDE SEQUENCE [LARGE SCALE GENOMIC DNA]</scope>
</reference>
<dbReference type="EMBL" id="CABITT030000005">
    <property type="protein sequence ID" value="VVB04811.1"/>
    <property type="molecule type" value="Genomic_DNA"/>
</dbReference>
<proteinExistence type="predicted"/>
<evidence type="ECO:0000313" key="1">
    <source>
        <dbReference type="EMBL" id="VVB04811.1"/>
    </source>
</evidence>
<evidence type="ECO:0000313" key="2">
    <source>
        <dbReference type="Proteomes" id="UP000489600"/>
    </source>
</evidence>
<name>A0A565BTW0_9BRAS</name>
<comment type="caution">
    <text evidence="1">The sequence shown here is derived from an EMBL/GenBank/DDBJ whole genome shotgun (WGS) entry which is preliminary data.</text>
</comment>
<gene>
    <name evidence="1" type="ORF">ANE_LOCUS15255</name>
</gene>
<sequence length="74" mass="8714">MKAGKSRPRTMPRTFQDESKYRTRDSRFVTMNCAIGKNMLQHWGRIKLDWLRVVCSDPAGHHHRPEIFTCLLVT</sequence>
<keyword evidence="2" id="KW-1185">Reference proteome</keyword>